<dbReference type="PROSITE" id="PS50893">
    <property type="entry name" value="ABC_TRANSPORTER_2"/>
    <property type="match status" value="1"/>
</dbReference>
<dbReference type="Pfam" id="PF13379">
    <property type="entry name" value="NMT1_2"/>
    <property type="match status" value="1"/>
</dbReference>
<evidence type="ECO:0000256" key="9">
    <source>
        <dbReference type="ARBA" id="ARBA00023065"/>
    </source>
</evidence>
<dbReference type="Proteomes" id="UP001054846">
    <property type="component" value="Chromosome"/>
</dbReference>
<keyword evidence="13" id="KW-1185">Reference proteome</keyword>
<keyword evidence="7" id="KW-0067">ATP-binding</keyword>
<name>A0ABY3PGW8_9CYAN</name>
<comment type="subcellular location">
    <subcellularLocation>
        <location evidence="1">Cell inner membrane</location>
        <topology evidence="1">Peripheral membrane protein</topology>
    </subcellularLocation>
</comment>
<dbReference type="PANTHER" id="PTHR42788">
    <property type="entry name" value="TAURINE IMPORT ATP-BINDING PROTEIN-RELATED"/>
    <property type="match status" value="1"/>
</dbReference>
<dbReference type="Pfam" id="PF00005">
    <property type="entry name" value="ABC_tran"/>
    <property type="match status" value="1"/>
</dbReference>
<organism evidence="12 13">
    <name type="scientific">Gloeobacter morelensis MG652769</name>
    <dbReference type="NCBI Taxonomy" id="2781736"/>
    <lineage>
        <taxon>Bacteria</taxon>
        <taxon>Bacillati</taxon>
        <taxon>Cyanobacteriota</taxon>
        <taxon>Cyanophyceae</taxon>
        <taxon>Gloeobacterales</taxon>
        <taxon>Gloeobacteraceae</taxon>
        <taxon>Gloeobacter</taxon>
        <taxon>Gloeobacter morelensis</taxon>
    </lineage>
</organism>
<dbReference type="SUPFAM" id="SSF53850">
    <property type="entry name" value="Periplasmic binding protein-like II"/>
    <property type="match status" value="1"/>
</dbReference>
<evidence type="ECO:0000256" key="6">
    <source>
        <dbReference type="ARBA" id="ARBA00022741"/>
    </source>
</evidence>
<protein>
    <submittedName>
        <fullName evidence="12">ABC transporter substrate-binding protein</fullName>
    </submittedName>
</protein>
<dbReference type="InterPro" id="IPR044527">
    <property type="entry name" value="NrtA/CpmA_ABC-bd_dom"/>
</dbReference>
<evidence type="ECO:0000256" key="3">
    <source>
        <dbReference type="ARBA" id="ARBA00022448"/>
    </source>
</evidence>
<keyword evidence="3" id="KW-0813">Transport</keyword>
<accession>A0ABY3PGW8</accession>
<proteinExistence type="inferred from homology"/>
<feature type="domain" description="ABC transporter" evidence="11">
    <location>
        <begin position="4"/>
        <end position="238"/>
    </location>
</feature>
<dbReference type="InterPro" id="IPR003593">
    <property type="entry name" value="AAA+_ATPase"/>
</dbReference>
<evidence type="ECO:0000256" key="8">
    <source>
        <dbReference type="ARBA" id="ARBA00022967"/>
    </source>
</evidence>
<keyword evidence="6" id="KW-0547">Nucleotide-binding</keyword>
<keyword evidence="10" id="KW-0472">Membrane</keyword>
<dbReference type="Gene3D" id="3.40.190.10">
    <property type="entry name" value="Periplasmic binding protein-like II"/>
    <property type="match status" value="2"/>
</dbReference>
<dbReference type="NCBIfam" id="TIGR01184">
    <property type="entry name" value="ntrCD"/>
    <property type="match status" value="1"/>
</dbReference>
<dbReference type="PANTHER" id="PTHR42788:SF7">
    <property type="entry name" value="NITRATE ABC TRANSPORTER ATP-BINDING PROTEIN"/>
    <property type="match status" value="1"/>
</dbReference>
<dbReference type="InterPro" id="IPR017871">
    <property type="entry name" value="ABC_transporter-like_CS"/>
</dbReference>
<evidence type="ECO:0000256" key="1">
    <source>
        <dbReference type="ARBA" id="ARBA00004417"/>
    </source>
</evidence>
<evidence type="ECO:0000256" key="10">
    <source>
        <dbReference type="ARBA" id="ARBA00023136"/>
    </source>
</evidence>
<dbReference type="InterPro" id="IPR003439">
    <property type="entry name" value="ABC_transporter-like_ATP-bd"/>
</dbReference>
<reference evidence="12 13" key="1">
    <citation type="journal article" date="2021" name="Genome Biol. Evol.">
        <title>Complete Genome Sequencing of a Novel Gloeobacter Species from a Waterfall Cave in Mexico.</title>
        <authorList>
            <person name="Saw J.H."/>
            <person name="Cardona T."/>
            <person name="Montejano G."/>
        </authorList>
    </citation>
    <scope>NUCLEOTIDE SEQUENCE [LARGE SCALE GENOMIC DNA]</scope>
    <source>
        <strain evidence="12">MG652769</strain>
    </source>
</reference>
<dbReference type="InterPro" id="IPR005890">
    <property type="entry name" value="NO3_transporter_ATP-bd-like"/>
</dbReference>
<evidence type="ECO:0000256" key="5">
    <source>
        <dbReference type="ARBA" id="ARBA00022519"/>
    </source>
</evidence>
<comment type="similarity">
    <text evidence="2">Belongs to the ABC transporter superfamily. Nitrate/nitrite/cyanate uptake transporter (NitT) (TC 3.A.1.16) family.</text>
</comment>
<evidence type="ECO:0000256" key="7">
    <source>
        <dbReference type="ARBA" id="ARBA00022840"/>
    </source>
</evidence>
<dbReference type="InterPro" id="IPR027417">
    <property type="entry name" value="P-loop_NTPase"/>
</dbReference>
<evidence type="ECO:0000256" key="2">
    <source>
        <dbReference type="ARBA" id="ARBA00009440"/>
    </source>
</evidence>
<gene>
    <name evidence="12" type="ORF">ISF26_13745</name>
</gene>
<keyword evidence="4" id="KW-1003">Cell membrane</keyword>
<evidence type="ECO:0000256" key="4">
    <source>
        <dbReference type="ARBA" id="ARBA00022475"/>
    </source>
</evidence>
<dbReference type="PROSITE" id="PS00211">
    <property type="entry name" value="ABC_TRANSPORTER_1"/>
    <property type="match status" value="1"/>
</dbReference>
<keyword evidence="9" id="KW-0406">Ion transport</keyword>
<dbReference type="Gene3D" id="3.40.50.300">
    <property type="entry name" value="P-loop containing nucleotide triphosphate hydrolases"/>
    <property type="match status" value="1"/>
</dbReference>
<dbReference type="EMBL" id="CP063845">
    <property type="protein sequence ID" value="UFP92885.1"/>
    <property type="molecule type" value="Genomic_DNA"/>
</dbReference>
<evidence type="ECO:0000313" key="13">
    <source>
        <dbReference type="Proteomes" id="UP001054846"/>
    </source>
</evidence>
<dbReference type="RefSeq" id="WP_230839882.1">
    <property type="nucleotide sequence ID" value="NZ_CP063845.1"/>
</dbReference>
<keyword evidence="5" id="KW-0997">Cell inner membrane</keyword>
<dbReference type="InterPro" id="IPR050166">
    <property type="entry name" value="ABC_transporter_ATP-bind"/>
</dbReference>
<dbReference type="SMART" id="SM00382">
    <property type="entry name" value="AAA"/>
    <property type="match status" value="1"/>
</dbReference>
<evidence type="ECO:0000259" key="11">
    <source>
        <dbReference type="PROSITE" id="PS50893"/>
    </source>
</evidence>
<keyword evidence="8" id="KW-1278">Translocase</keyword>
<evidence type="ECO:0000313" key="12">
    <source>
        <dbReference type="EMBL" id="UFP92885.1"/>
    </source>
</evidence>
<sequence>MAFLEVQNAGKTFTARDGSPYEALKNVNLQIQQGEFVSIIGHSGCGKSTLLNLIAGLGLVTAGRVVVDGVAVSGPGPDRMVAFQNHSLLPWLTVRQNIALAVKAVHKQLDEAARAQIVKEHLEMVNLGAAADKKPGQISGGMRQRVGIARALATRPKVLLLDEPFGALDALTRGRLQEQLLKIWEAHRITVVMVTHDVEEALLLSDRIVMMSNGPAAKVAEVMTVELPRPRTRMEVINNPHYYRQRNELLYFLNKAKKAAQTVPARTPATASPSGNLEKTALAVGFVPLSDCAPLVIAQEKGFFARHGLAVTLSREPSWKAILEGLVEERLDAAQIVAPMAFAGLLGGAGGVPLVASLDLTRNGNAVTLHRRYWEQGVRNREDFARLVKTGGDGRRPVLGVVHATSMHNLLLRHWLAEVGIDPDKDVDLIVIPPPQMVANLQAGNIDGYCTGEPWNARAVHEGLGFVPATSLDLWSGHLEKVLGVREAWAAAHPKTHLALVKALIEACRYAADPAHREEVIRLVCAKNYVNADPAYAAMGLSGHYDRGFGAPERLEAFNRFDGWSANSTERLWILTQLARWGLLTSLPANWRTAIDRVWRDEPAREACAQLGIAAPPEPVYRPLTLPGGDTLDPDDPTAYIERFAIRKSARTLNAV</sequence>
<dbReference type="SUPFAM" id="SSF52540">
    <property type="entry name" value="P-loop containing nucleoside triphosphate hydrolases"/>
    <property type="match status" value="1"/>
</dbReference>
<dbReference type="CDD" id="cd03293">
    <property type="entry name" value="ABC_NrtD_SsuB_transporters"/>
    <property type="match status" value="1"/>
</dbReference>
<dbReference type="CDD" id="cd13553">
    <property type="entry name" value="PBP2_NrtA_CpmA_like"/>
    <property type="match status" value="1"/>
</dbReference>